<gene>
    <name evidence="2" type="ORF">ACFSL4_23675</name>
</gene>
<accession>A0ABW4IWX2</accession>
<feature type="compositionally biased region" description="Low complexity" evidence="1">
    <location>
        <begin position="109"/>
        <end position="121"/>
    </location>
</feature>
<evidence type="ECO:0000313" key="2">
    <source>
        <dbReference type="EMBL" id="MFD1661119.1"/>
    </source>
</evidence>
<sequence length="139" mass="13589">MSFPSAPFPSPGSGPPASPAPSVYPADARDRGVRRLRGLTRWIAVAALAGAAALGAVYTHLLPAGSASSGPPVPNPVAPAHADDGHEDHGGTGGHEDEDDDGDDGEGTGTAPAAGPGLQAPAQPPAPTQQQPHTTTGAS</sequence>
<dbReference type="Proteomes" id="UP001597261">
    <property type="component" value="Unassembled WGS sequence"/>
</dbReference>
<feature type="compositionally biased region" description="Pro residues" evidence="1">
    <location>
        <begin position="1"/>
        <end position="19"/>
    </location>
</feature>
<proteinExistence type="predicted"/>
<feature type="compositionally biased region" description="Basic and acidic residues" evidence="1">
    <location>
        <begin position="81"/>
        <end position="90"/>
    </location>
</feature>
<reference evidence="3" key="1">
    <citation type="journal article" date="2019" name="Int. J. Syst. Evol. Microbiol.">
        <title>The Global Catalogue of Microorganisms (GCM) 10K type strain sequencing project: providing services to taxonomists for standard genome sequencing and annotation.</title>
        <authorList>
            <consortium name="The Broad Institute Genomics Platform"/>
            <consortium name="The Broad Institute Genome Sequencing Center for Infectious Disease"/>
            <person name="Wu L."/>
            <person name="Ma J."/>
        </authorList>
    </citation>
    <scope>NUCLEOTIDE SEQUENCE [LARGE SCALE GENOMIC DNA]</scope>
    <source>
        <strain evidence="3">CGMCC 1.12470</strain>
    </source>
</reference>
<feature type="compositionally biased region" description="Low complexity" evidence="1">
    <location>
        <begin position="128"/>
        <end position="139"/>
    </location>
</feature>
<dbReference type="EMBL" id="JBHUDX010000068">
    <property type="protein sequence ID" value="MFD1661119.1"/>
    <property type="molecule type" value="Genomic_DNA"/>
</dbReference>
<evidence type="ECO:0000256" key="1">
    <source>
        <dbReference type="SAM" id="MobiDB-lite"/>
    </source>
</evidence>
<feature type="compositionally biased region" description="Acidic residues" evidence="1">
    <location>
        <begin position="96"/>
        <end position="106"/>
    </location>
</feature>
<keyword evidence="3" id="KW-1185">Reference proteome</keyword>
<name>A0ABW4IWX2_9ACTN</name>
<comment type="caution">
    <text evidence="2">The sequence shown here is derived from an EMBL/GenBank/DDBJ whole genome shotgun (WGS) entry which is preliminary data.</text>
</comment>
<feature type="region of interest" description="Disordered" evidence="1">
    <location>
        <begin position="62"/>
        <end position="139"/>
    </location>
</feature>
<dbReference type="RefSeq" id="WP_381086406.1">
    <property type="nucleotide sequence ID" value="NZ_JBHUDX010000068.1"/>
</dbReference>
<organism evidence="2 3">
    <name type="scientific">Streptomyces caeni</name>
    <dbReference type="NCBI Taxonomy" id="2307231"/>
    <lineage>
        <taxon>Bacteria</taxon>
        <taxon>Bacillati</taxon>
        <taxon>Actinomycetota</taxon>
        <taxon>Actinomycetes</taxon>
        <taxon>Kitasatosporales</taxon>
        <taxon>Streptomycetaceae</taxon>
        <taxon>Streptomyces</taxon>
    </lineage>
</organism>
<protein>
    <submittedName>
        <fullName evidence="2">Uncharacterized protein</fullName>
    </submittedName>
</protein>
<feature type="region of interest" description="Disordered" evidence="1">
    <location>
        <begin position="1"/>
        <end position="26"/>
    </location>
</feature>
<evidence type="ECO:0000313" key="3">
    <source>
        <dbReference type="Proteomes" id="UP001597261"/>
    </source>
</evidence>